<feature type="compositionally biased region" description="Pro residues" evidence="3">
    <location>
        <begin position="379"/>
        <end position="389"/>
    </location>
</feature>
<reference evidence="5" key="1">
    <citation type="journal article" date="2020" name="Stud. Mycol.">
        <title>101 Dothideomycetes genomes: a test case for predicting lifestyles and emergence of pathogens.</title>
        <authorList>
            <person name="Haridas S."/>
            <person name="Albert R."/>
            <person name="Binder M."/>
            <person name="Bloem J."/>
            <person name="Labutti K."/>
            <person name="Salamov A."/>
            <person name="Andreopoulos B."/>
            <person name="Baker S."/>
            <person name="Barry K."/>
            <person name="Bills G."/>
            <person name="Bluhm B."/>
            <person name="Cannon C."/>
            <person name="Castanera R."/>
            <person name="Culley D."/>
            <person name="Daum C."/>
            <person name="Ezra D."/>
            <person name="Gonzalez J."/>
            <person name="Henrissat B."/>
            <person name="Kuo A."/>
            <person name="Liang C."/>
            <person name="Lipzen A."/>
            <person name="Lutzoni F."/>
            <person name="Magnuson J."/>
            <person name="Mondo S."/>
            <person name="Nolan M."/>
            <person name="Ohm R."/>
            <person name="Pangilinan J."/>
            <person name="Park H.-J."/>
            <person name="Ramirez L."/>
            <person name="Alfaro M."/>
            <person name="Sun H."/>
            <person name="Tritt A."/>
            <person name="Yoshinaga Y."/>
            <person name="Zwiers L.-H."/>
            <person name="Turgeon B."/>
            <person name="Goodwin S."/>
            <person name="Spatafora J."/>
            <person name="Crous P."/>
            <person name="Grigoriev I."/>
        </authorList>
    </citation>
    <scope>NUCLEOTIDE SEQUENCE</scope>
    <source>
        <strain evidence="5">CBS 627.86</strain>
    </source>
</reference>
<keyword evidence="1" id="KW-0863">Zinc-finger</keyword>
<protein>
    <recommendedName>
        <fullName evidence="4">C3H1-type domain-containing protein</fullName>
    </recommendedName>
</protein>
<feature type="region of interest" description="Disordered" evidence="3">
    <location>
        <begin position="287"/>
        <end position="444"/>
    </location>
</feature>
<dbReference type="PROSITE" id="PS50103">
    <property type="entry name" value="ZF_C3H1"/>
    <property type="match status" value="1"/>
</dbReference>
<feature type="compositionally biased region" description="Polar residues" evidence="3">
    <location>
        <begin position="235"/>
        <end position="254"/>
    </location>
</feature>
<feature type="compositionally biased region" description="Basic and acidic residues" evidence="3">
    <location>
        <begin position="364"/>
        <end position="374"/>
    </location>
</feature>
<feature type="compositionally biased region" description="Polar residues" evidence="3">
    <location>
        <begin position="287"/>
        <end position="297"/>
    </location>
</feature>
<feature type="region of interest" description="Disordered" evidence="3">
    <location>
        <begin position="522"/>
        <end position="560"/>
    </location>
</feature>
<feature type="zinc finger region" description="C3H1-type" evidence="1">
    <location>
        <begin position="481"/>
        <end position="508"/>
    </location>
</feature>
<feature type="compositionally biased region" description="Polar residues" evidence="3">
    <location>
        <begin position="327"/>
        <end position="336"/>
    </location>
</feature>
<feature type="compositionally biased region" description="Polar residues" evidence="3">
    <location>
        <begin position="176"/>
        <end position="217"/>
    </location>
</feature>
<dbReference type="EMBL" id="ML977310">
    <property type="protein sequence ID" value="KAF2123063.1"/>
    <property type="molecule type" value="Genomic_DNA"/>
</dbReference>
<organism evidence="5 6">
    <name type="scientific">Lophiotrema nucula</name>
    <dbReference type="NCBI Taxonomy" id="690887"/>
    <lineage>
        <taxon>Eukaryota</taxon>
        <taxon>Fungi</taxon>
        <taxon>Dikarya</taxon>
        <taxon>Ascomycota</taxon>
        <taxon>Pezizomycotina</taxon>
        <taxon>Dothideomycetes</taxon>
        <taxon>Pleosporomycetidae</taxon>
        <taxon>Pleosporales</taxon>
        <taxon>Lophiotremataceae</taxon>
        <taxon>Lophiotrema</taxon>
    </lineage>
</organism>
<accession>A0A6A5ZVZ7</accession>
<sequence>MSHAAETESLKQQLKVARADGRYQAMRLATRRADNAEKHSDELEFQLKNQTLLQGRQTKLYEAEINGLKNQLTKALETKQTVAELNKVRAVEQRRVNEWAQHIKKVEAESKWANDKLQEKCAELKSKEDTIVQKEKLLLESEAKAAKEKETLKAELEFLKKQLNSKANELEAIKNRLTQGNSPSGRQKTQAPLQYPTPTLHSNAPRLSSTSGSQNGVRMNHHHTLNPSRPMPPQLNRQQLHLHQMPTSHPNNPNYIGPEDIVKRFGNPVPEHSQRAVTPPILTAESLSRMQSQQPSSPLARPATPIHVPRPQQQLSSSPLAPVPPATNQVPSQRPPSAQLHPHKQPQQPPSTFSGHIPSAPDQHLAHRRPDTQEYHQPLPQPQQLPPTLPGHIPSIPTQHPVQQQPYMQERRQPRLQPQLPSSPPPANSHYASTPSSSSENLPTQRVVPCVPCHRNWWNDDCDNGGDDGETCENCHANNTKCERPKCDNFAAGTCPKKTKCKRVHKDDHYEIVTTEYKKELKRKMPKREAEDSPAAKRRKLEAEVAARHQSHPSSDANSTVFTLVGETETGGTSPAEPEDIMDMMNRVMERQDGLTSVQPVTAPEQIFDTSMDRYLRGGVAQVPKVQGRGDSNTVQAAEIAPDTLPATAAHDKAQETEEKGHESTLGDETMMQLEEEIERELMEAGMTQDVNDNTGGDMTQEMEGAAKMDDDNVDSLFGE</sequence>
<evidence type="ECO:0000256" key="1">
    <source>
        <dbReference type="PROSITE-ProRule" id="PRU00723"/>
    </source>
</evidence>
<evidence type="ECO:0000256" key="2">
    <source>
        <dbReference type="SAM" id="Coils"/>
    </source>
</evidence>
<feature type="compositionally biased region" description="Polar residues" evidence="3">
    <location>
        <begin position="396"/>
        <end position="407"/>
    </location>
</feature>
<proteinExistence type="predicted"/>
<name>A0A6A5ZVZ7_9PLEO</name>
<evidence type="ECO:0000259" key="4">
    <source>
        <dbReference type="PROSITE" id="PS50103"/>
    </source>
</evidence>
<dbReference type="Proteomes" id="UP000799770">
    <property type="component" value="Unassembled WGS sequence"/>
</dbReference>
<evidence type="ECO:0000313" key="6">
    <source>
        <dbReference type="Proteomes" id="UP000799770"/>
    </source>
</evidence>
<gene>
    <name evidence="5" type="ORF">BDV96DRAFT_561909</name>
</gene>
<feature type="region of interest" description="Disordered" evidence="3">
    <location>
        <begin position="645"/>
        <end position="670"/>
    </location>
</feature>
<feature type="compositionally biased region" description="Low complexity" evidence="3">
    <location>
        <begin position="309"/>
        <end position="320"/>
    </location>
</feature>
<dbReference type="AlphaFoldDB" id="A0A6A5ZVZ7"/>
<feature type="compositionally biased region" description="Basic and acidic residues" evidence="3">
    <location>
        <begin position="527"/>
        <end position="547"/>
    </location>
</feature>
<keyword evidence="6" id="KW-1185">Reference proteome</keyword>
<keyword evidence="2" id="KW-0175">Coiled coil</keyword>
<feature type="domain" description="C3H1-type" evidence="4">
    <location>
        <begin position="481"/>
        <end position="508"/>
    </location>
</feature>
<dbReference type="InterPro" id="IPR000571">
    <property type="entry name" value="Znf_CCCH"/>
</dbReference>
<feature type="compositionally biased region" description="Polar residues" evidence="3">
    <location>
        <begin position="689"/>
        <end position="698"/>
    </location>
</feature>
<evidence type="ECO:0000256" key="3">
    <source>
        <dbReference type="SAM" id="MobiDB-lite"/>
    </source>
</evidence>
<keyword evidence="1" id="KW-0479">Metal-binding</keyword>
<feature type="compositionally biased region" description="Polar residues" evidence="3">
    <location>
        <begin position="430"/>
        <end position="444"/>
    </location>
</feature>
<feature type="compositionally biased region" description="Basic and acidic residues" evidence="3">
    <location>
        <begin position="650"/>
        <end position="665"/>
    </location>
</feature>
<evidence type="ECO:0000313" key="5">
    <source>
        <dbReference type="EMBL" id="KAF2123063.1"/>
    </source>
</evidence>
<keyword evidence="1" id="KW-0862">Zinc</keyword>
<feature type="coiled-coil region" evidence="2">
    <location>
        <begin position="26"/>
        <end position="78"/>
    </location>
</feature>
<dbReference type="GO" id="GO:0008270">
    <property type="term" value="F:zinc ion binding"/>
    <property type="evidence" value="ECO:0007669"/>
    <property type="project" value="UniProtKB-KW"/>
</dbReference>
<dbReference type="OrthoDB" id="3684459at2759"/>
<feature type="region of interest" description="Disordered" evidence="3">
    <location>
        <begin position="689"/>
        <end position="720"/>
    </location>
</feature>
<feature type="region of interest" description="Disordered" evidence="3">
    <location>
        <begin position="176"/>
        <end position="275"/>
    </location>
</feature>